<dbReference type="AlphaFoldDB" id="A0A285LQK5"/>
<evidence type="ECO:0000313" key="2">
    <source>
        <dbReference type="Proteomes" id="UP000219565"/>
    </source>
</evidence>
<protein>
    <submittedName>
        <fullName evidence="1">Uncharacterized protein</fullName>
    </submittedName>
</protein>
<dbReference type="RefSeq" id="WP_157107755.1">
    <property type="nucleotide sequence ID" value="NZ_JAMTCU010000007.1"/>
</dbReference>
<proteinExistence type="predicted"/>
<gene>
    <name evidence="1" type="ORF">SAMN04244553_3825</name>
</gene>
<accession>A0A285LQK5</accession>
<keyword evidence="2" id="KW-1185">Reference proteome</keyword>
<dbReference type="Proteomes" id="UP000219565">
    <property type="component" value="Unassembled WGS sequence"/>
</dbReference>
<evidence type="ECO:0000313" key="1">
    <source>
        <dbReference type="EMBL" id="SNY86377.1"/>
    </source>
</evidence>
<reference evidence="1 2" key="1">
    <citation type="submission" date="2017-09" db="EMBL/GenBank/DDBJ databases">
        <authorList>
            <person name="Ehlers B."/>
            <person name="Leendertz F.H."/>
        </authorList>
    </citation>
    <scope>NUCLEOTIDE SEQUENCE [LARGE SCALE GENOMIC DNA]</scope>
    <source>
        <strain evidence="1 2">DSM 45537</strain>
    </source>
</reference>
<dbReference type="EMBL" id="OBEG01000003">
    <property type="protein sequence ID" value="SNY86377.1"/>
    <property type="molecule type" value="Genomic_DNA"/>
</dbReference>
<sequence length="51" mass="5726">MLTFFLLATVIVAASLFLARGRGLTGSTHVTDRDAQRLRSELDAIRFSHHR</sequence>
<organism evidence="1 2">
    <name type="scientific">Nocardia amikacinitolerans</name>
    <dbReference type="NCBI Taxonomy" id="756689"/>
    <lineage>
        <taxon>Bacteria</taxon>
        <taxon>Bacillati</taxon>
        <taxon>Actinomycetota</taxon>
        <taxon>Actinomycetes</taxon>
        <taxon>Mycobacteriales</taxon>
        <taxon>Nocardiaceae</taxon>
        <taxon>Nocardia</taxon>
    </lineage>
</organism>
<name>A0A285LQK5_9NOCA</name>